<sequence>MRSILILTVVVASVSALPTLLKQPIELRKISYFPKLPLGLPFGGETLPGKIGGEKIQTQTQPEDSSDEDSKDNNNNNKVNLNIFMNGNSGNRNGDGVSNSVVVNFNFNEQNNSEQNNDSLETTDGSAASVIGKAIDAAKDSMTSINSTSFDDSEFGEVYHVTTAFPELE</sequence>
<evidence type="ECO:0000313" key="3">
    <source>
        <dbReference type="EMBL" id="CAI5455804.1"/>
    </source>
</evidence>
<feature type="signal peptide" evidence="2">
    <location>
        <begin position="1"/>
        <end position="16"/>
    </location>
</feature>
<proteinExistence type="predicted"/>
<evidence type="ECO:0000256" key="2">
    <source>
        <dbReference type="SAM" id="SignalP"/>
    </source>
</evidence>
<feature type="chain" id="PRO_5040332966" evidence="2">
    <location>
        <begin position="17"/>
        <end position="169"/>
    </location>
</feature>
<name>A0A9P1J6H3_9PELO</name>
<comment type="caution">
    <text evidence="3">The sequence shown here is derived from an EMBL/GenBank/DDBJ whole genome shotgun (WGS) entry which is preliminary data.</text>
</comment>
<keyword evidence="4" id="KW-1185">Reference proteome</keyword>
<accession>A0A9P1J6H3</accession>
<evidence type="ECO:0000256" key="1">
    <source>
        <dbReference type="SAM" id="MobiDB-lite"/>
    </source>
</evidence>
<reference evidence="3" key="1">
    <citation type="submission" date="2022-11" db="EMBL/GenBank/DDBJ databases">
        <authorList>
            <person name="Kikuchi T."/>
        </authorList>
    </citation>
    <scope>NUCLEOTIDE SEQUENCE</scope>
    <source>
        <strain evidence="3">PS1010</strain>
    </source>
</reference>
<organism evidence="3 4">
    <name type="scientific">Caenorhabditis angaria</name>
    <dbReference type="NCBI Taxonomy" id="860376"/>
    <lineage>
        <taxon>Eukaryota</taxon>
        <taxon>Metazoa</taxon>
        <taxon>Ecdysozoa</taxon>
        <taxon>Nematoda</taxon>
        <taxon>Chromadorea</taxon>
        <taxon>Rhabditida</taxon>
        <taxon>Rhabditina</taxon>
        <taxon>Rhabditomorpha</taxon>
        <taxon>Rhabditoidea</taxon>
        <taxon>Rhabditidae</taxon>
        <taxon>Peloderinae</taxon>
        <taxon>Caenorhabditis</taxon>
    </lineage>
</organism>
<evidence type="ECO:0000313" key="4">
    <source>
        <dbReference type="Proteomes" id="UP001152747"/>
    </source>
</evidence>
<gene>
    <name evidence="3" type="ORF">CAMP_LOCUS18441</name>
</gene>
<feature type="region of interest" description="Disordered" evidence="1">
    <location>
        <begin position="57"/>
        <end position="90"/>
    </location>
</feature>
<dbReference type="Proteomes" id="UP001152747">
    <property type="component" value="Unassembled WGS sequence"/>
</dbReference>
<dbReference type="EMBL" id="CANHGI010000006">
    <property type="protein sequence ID" value="CAI5455804.1"/>
    <property type="molecule type" value="Genomic_DNA"/>
</dbReference>
<keyword evidence="2" id="KW-0732">Signal</keyword>
<protein>
    <submittedName>
        <fullName evidence="3">Uncharacterized protein</fullName>
    </submittedName>
</protein>
<dbReference type="AlphaFoldDB" id="A0A9P1J6H3"/>